<keyword evidence="2" id="KW-1185">Reference proteome</keyword>
<dbReference type="InterPro" id="IPR011109">
    <property type="entry name" value="DNA_bind_recombinase_dom"/>
</dbReference>
<name>A0A7H1MLT8_9LACO</name>
<evidence type="ECO:0000313" key="2">
    <source>
        <dbReference type="Proteomes" id="UP000516446"/>
    </source>
</evidence>
<sequence length="545" mass="61131">MSNIRAAIYTRVSTEDQANGGFSMQAQEDTAKEYISNKDDMVLVKVYSDPGLSGKSIQGRPGLNRLLEDTKKGLIDFVIVWKFSRMTRDVGDMVELTNLFAKYKVTLHSLSEGSVQDTATGRLQTNMMASLNQYERENIAENVSSGMLKRAKIGYYNTKAPLGYINNFDPKTGVKIITVEPLEAKIVQKIFTLSKQGNGYRAIANRLNHDGLQTKGGNSFSTDAVKTILNNKTYIGKIQWGKYKNYAKLGRNQGVSDDYIEVDGKHQPIITQELWNAAHKQMAKTSKKPQTYGGNQNVLTGILRCPQCGGSMAVSYQSRKLKSGEKVRVRQYSCAQFRTKGSAVCSANSIHADDIEDFVSTRILLLIKGTGFGEKVVKQLEISKTEKIKEFDQISNKIESQQKQLITKIEKYQTIAASDPDLKQAMLNQEAHLRESLNDLNSRMNEIQLQIQNLSNIPSSTTVDEVMEMTYDSLIKRKGDNTAIKAFYNSLISSVTFERHANRKKTVKIDLKVSDDLVDELKEADKKDELKGSPFFGGEFVFKLY</sequence>
<dbReference type="PANTHER" id="PTHR30461:SF23">
    <property type="entry name" value="DNA RECOMBINASE-RELATED"/>
    <property type="match status" value="1"/>
</dbReference>
<dbReference type="Pfam" id="PF00239">
    <property type="entry name" value="Resolvase"/>
    <property type="match status" value="1"/>
</dbReference>
<dbReference type="PROSITE" id="PS51737">
    <property type="entry name" value="RECOMBINASE_DNA_BIND"/>
    <property type="match status" value="1"/>
</dbReference>
<dbReference type="InterPro" id="IPR036162">
    <property type="entry name" value="Resolvase-like_N_sf"/>
</dbReference>
<dbReference type="SUPFAM" id="SSF53041">
    <property type="entry name" value="Resolvase-like"/>
    <property type="match status" value="1"/>
</dbReference>
<organism evidence="1 2">
    <name type="scientific">Weissella koreensis</name>
    <dbReference type="NCBI Taxonomy" id="165096"/>
    <lineage>
        <taxon>Bacteria</taxon>
        <taxon>Bacillati</taxon>
        <taxon>Bacillota</taxon>
        <taxon>Bacilli</taxon>
        <taxon>Lactobacillales</taxon>
        <taxon>Lactobacillaceae</taxon>
        <taxon>Weissella</taxon>
    </lineage>
</organism>
<dbReference type="PROSITE" id="PS51736">
    <property type="entry name" value="RECOMBINASES_3"/>
    <property type="match status" value="1"/>
</dbReference>
<dbReference type="EMBL" id="CP043431">
    <property type="protein sequence ID" value="QNT64424.1"/>
    <property type="molecule type" value="Genomic_DNA"/>
</dbReference>
<dbReference type="RefSeq" id="WP_104914570.1">
    <property type="nucleotide sequence ID" value="NZ_CP026847.1"/>
</dbReference>
<dbReference type="Gene3D" id="3.90.1750.20">
    <property type="entry name" value="Putative Large Serine Recombinase, Chain B, Domain 2"/>
    <property type="match status" value="1"/>
</dbReference>
<dbReference type="InterPro" id="IPR038109">
    <property type="entry name" value="DNA_bind_recomb_sf"/>
</dbReference>
<dbReference type="GO" id="GO:0000150">
    <property type="term" value="F:DNA strand exchange activity"/>
    <property type="evidence" value="ECO:0007669"/>
    <property type="project" value="InterPro"/>
</dbReference>
<dbReference type="Proteomes" id="UP000516446">
    <property type="component" value="Chromosome"/>
</dbReference>
<dbReference type="CDD" id="cd00338">
    <property type="entry name" value="Ser_Recombinase"/>
    <property type="match status" value="1"/>
</dbReference>
<dbReference type="Gene3D" id="3.40.50.1390">
    <property type="entry name" value="Resolvase, N-terminal catalytic domain"/>
    <property type="match status" value="1"/>
</dbReference>
<dbReference type="InterPro" id="IPR006119">
    <property type="entry name" value="Resolv_N"/>
</dbReference>
<accession>A0A7H1MLT8</accession>
<dbReference type="Pfam" id="PF13408">
    <property type="entry name" value="Zn_ribbon_recom"/>
    <property type="match status" value="1"/>
</dbReference>
<reference evidence="1 2" key="1">
    <citation type="submission" date="2019-08" db="EMBL/GenBank/DDBJ databases">
        <authorList>
            <person name="Chang H.C."/>
            <person name="Mun S.Y."/>
        </authorList>
    </citation>
    <scope>NUCLEOTIDE SEQUENCE [LARGE SCALE GENOMIC DNA]</scope>
    <source>
        <strain evidence="1 2">SK</strain>
    </source>
</reference>
<evidence type="ECO:0000313" key="1">
    <source>
        <dbReference type="EMBL" id="QNT64424.1"/>
    </source>
</evidence>
<dbReference type="SMART" id="SM00857">
    <property type="entry name" value="Resolvase"/>
    <property type="match status" value="1"/>
</dbReference>
<gene>
    <name evidence="1" type="ORF">FY536_03600</name>
</gene>
<dbReference type="InterPro" id="IPR050639">
    <property type="entry name" value="SSR_resolvase"/>
</dbReference>
<proteinExistence type="predicted"/>
<dbReference type="Pfam" id="PF07508">
    <property type="entry name" value="Recombinase"/>
    <property type="match status" value="1"/>
</dbReference>
<dbReference type="InterPro" id="IPR025827">
    <property type="entry name" value="Zn_ribbon_recom_dom"/>
</dbReference>
<dbReference type="AlphaFoldDB" id="A0A7H1MLT8"/>
<protein>
    <submittedName>
        <fullName evidence="1">Recombinase family protein</fullName>
    </submittedName>
</protein>
<dbReference type="PANTHER" id="PTHR30461">
    <property type="entry name" value="DNA-INVERTASE FROM LAMBDOID PROPHAGE"/>
    <property type="match status" value="1"/>
</dbReference>
<dbReference type="GO" id="GO:0003677">
    <property type="term" value="F:DNA binding"/>
    <property type="evidence" value="ECO:0007669"/>
    <property type="project" value="InterPro"/>
</dbReference>